<proteinExistence type="predicted"/>
<keyword evidence="1" id="KW-0472">Membrane</keyword>
<evidence type="ECO:0000256" key="1">
    <source>
        <dbReference type="SAM" id="Phobius"/>
    </source>
</evidence>
<dbReference type="AlphaFoldDB" id="A0AAV4U7B1"/>
<keyword evidence="1" id="KW-0812">Transmembrane</keyword>
<name>A0AAV4U7B1_9ARAC</name>
<organism evidence="2 3">
    <name type="scientific">Caerostris darwini</name>
    <dbReference type="NCBI Taxonomy" id="1538125"/>
    <lineage>
        <taxon>Eukaryota</taxon>
        <taxon>Metazoa</taxon>
        <taxon>Ecdysozoa</taxon>
        <taxon>Arthropoda</taxon>
        <taxon>Chelicerata</taxon>
        <taxon>Arachnida</taxon>
        <taxon>Araneae</taxon>
        <taxon>Araneomorphae</taxon>
        <taxon>Entelegynae</taxon>
        <taxon>Araneoidea</taxon>
        <taxon>Araneidae</taxon>
        <taxon>Caerostris</taxon>
    </lineage>
</organism>
<reference evidence="2 3" key="1">
    <citation type="submission" date="2021-06" db="EMBL/GenBank/DDBJ databases">
        <title>Caerostris darwini draft genome.</title>
        <authorList>
            <person name="Kono N."/>
            <person name="Arakawa K."/>
        </authorList>
    </citation>
    <scope>NUCLEOTIDE SEQUENCE [LARGE SCALE GENOMIC DNA]</scope>
</reference>
<keyword evidence="3" id="KW-1185">Reference proteome</keyword>
<comment type="caution">
    <text evidence="2">The sequence shown here is derived from an EMBL/GenBank/DDBJ whole genome shotgun (WGS) entry which is preliminary data.</text>
</comment>
<sequence length="168" mass="19232">MSSQVNNTQRPYYLQRSTRHRKVLPDDIAAPQKAISVRDTIPALGWEFLPFFTVYLFAVLLSGIHLPRFHYLCLNFICQETEKVISRATPQFWQLKKRSQTDLFRRHASALVTRGMRDVGSARDESNALRLSPTRSLCTGEGEFSHVGKAPNGSGRYLRSKIKKVHSR</sequence>
<accession>A0AAV4U7B1</accession>
<dbReference type="Proteomes" id="UP001054837">
    <property type="component" value="Unassembled WGS sequence"/>
</dbReference>
<gene>
    <name evidence="2" type="ORF">CDAR_58251</name>
</gene>
<feature type="transmembrane region" description="Helical" evidence="1">
    <location>
        <begin position="48"/>
        <end position="66"/>
    </location>
</feature>
<evidence type="ECO:0000313" key="3">
    <source>
        <dbReference type="Proteomes" id="UP001054837"/>
    </source>
</evidence>
<dbReference type="EMBL" id="BPLQ01010785">
    <property type="protein sequence ID" value="GIY53585.1"/>
    <property type="molecule type" value="Genomic_DNA"/>
</dbReference>
<protein>
    <submittedName>
        <fullName evidence="2">Uncharacterized protein</fullName>
    </submittedName>
</protein>
<evidence type="ECO:0000313" key="2">
    <source>
        <dbReference type="EMBL" id="GIY53585.1"/>
    </source>
</evidence>
<keyword evidence="1" id="KW-1133">Transmembrane helix</keyword>